<dbReference type="InterPro" id="IPR042100">
    <property type="entry name" value="Bug_dom1"/>
</dbReference>
<feature type="signal peptide" evidence="2">
    <location>
        <begin position="1"/>
        <end position="25"/>
    </location>
</feature>
<evidence type="ECO:0000313" key="3">
    <source>
        <dbReference type="EMBL" id="UYG53376.1"/>
    </source>
</evidence>
<dbReference type="Gene3D" id="3.40.190.10">
    <property type="entry name" value="Periplasmic binding protein-like II"/>
    <property type="match status" value="1"/>
</dbReference>
<dbReference type="PANTHER" id="PTHR42928:SF5">
    <property type="entry name" value="BLR1237 PROTEIN"/>
    <property type="match status" value="1"/>
</dbReference>
<dbReference type="Proteomes" id="UP001162800">
    <property type="component" value="Plasmid unnamed1"/>
</dbReference>
<organism evidence="3 4">
    <name type="scientific">Comamonas endophytica</name>
    <dbReference type="NCBI Taxonomy" id="2949090"/>
    <lineage>
        <taxon>Bacteria</taxon>
        <taxon>Pseudomonadati</taxon>
        <taxon>Pseudomonadota</taxon>
        <taxon>Betaproteobacteria</taxon>
        <taxon>Burkholderiales</taxon>
        <taxon>Comamonadaceae</taxon>
        <taxon>Comamonas</taxon>
    </lineage>
</organism>
<comment type="similarity">
    <text evidence="1">Belongs to the UPF0065 (bug) family.</text>
</comment>
<proteinExistence type="inferred from homology"/>
<dbReference type="Pfam" id="PF03401">
    <property type="entry name" value="TctC"/>
    <property type="match status" value="1"/>
</dbReference>
<keyword evidence="4" id="KW-1185">Reference proteome</keyword>
<dbReference type="CDD" id="cd13578">
    <property type="entry name" value="PBP2_Bug27"/>
    <property type="match status" value="1"/>
</dbReference>
<dbReference type="SUPFAM" id="SSF53850">
    <property type="entry name" value="Periplasmic binding protein-like II"/>
    <property type="match status" value="1"/>
</dbReference>
<accession>A0ABY6GEP8</accession>
<dbReference type="Gene3D" id="3.40.190.150">
    <property type="entry name" value="Bordetella uptake gene, domain 1"/>
    <property type="match status" value="1"/>
</dbReference>
<geneLocation type="plasmid" evidence="3 4">
    <name>unnamed1</name>
</geneLocation>
<evidence type="ECO:0000256" key="1">
    <source>
        <dbReference type="ARBA" id="ARBA00006987"/>
    </source>
</evidence>
<dbReference type="PIRSF" id="PIRSF017082">
    <property type="entry name" value="YflP"/>
    <property type="match status" value="1"/>
</dbReference>
<feature type="chain" id="PRO_5045583262" evidence="2">
    <location>
        <begin position="26"/>
        <end position="326"/>
    </location>
</feature>
<name>A0ABY6GEP8_9BURK</name>
<dbReference type="RefSeq" id="WP_231043759.1">
    <property type="nucleotide sequence ID" value="NZ_CP106882.1"/>
</dbReference>
<reference evidence="3" key="1">
    <citation type="submission" date="2022-09" db="EMBL/GenBank/DDBJ databases">
        <title>The complete genome of Acidovorax sp. 5MLIR.</title>
        <authorList>
            <person name="Liu L."/>
            <person name="Yue J."/>
            <person name="Yang F."/>
            <person name="Yuan J."/>
            <person name="Li L."/>
        </authorList>
    </citation>
    <scope>NUCLEOTIDE SEQUENCE</scope>
    <source>
        <strain evidence="3">5MLIR</strain>
        <plasmid evidence="3">unnamed1</plasmid>
    </source>
</reference>
<gene>
    <name evidence="3" type="ORF">M9799_18555</name>
</gene>
<keyword evidence="3" id="KW-0614">Plasmid</keyword>
<keyword evidence="2" id="KW-0732">Signal</keyword>
<sequence length="326" mass="34831">MKIHRKLGAALALCACAMSAAAAQAAPEWRPTKPVRIVVPITGSTNDVLARLIAPKLQEALGQPFVVENKPGAGGNIGAYEVSRAAPDGHTLLIGYNGPMAINVTLFDKMPFDPQKDFAPITLAVKSPQFLVVSPDSGFTDIKDFIAKVKADPKKYTYGSVAVGSASHLTMEMMKSAAHFQMTHVPYRGAGPAVTDLIAGNIHAGFFVPGNVQGFVKEGRLKLLASTGSQRFPSTPDVPTLAESGLKDFEATSWIGLLAPARTPPHIINTYHQAMVRILNSPDISKRLQEMEFETVAGTPRQFSDWIGTEIGRWGSVIKATGAKAD</sequence>
<dbReference type="InterPro" id="IPR005064">
    <property type="entry name" value="BUG"/>
</dbReference>
<evidence type="ECO:0000256" key="2">
    <source>
        <dbReference type="SAM" id="SignalP"/>
    </source>
</evidence>
<dbReference type="PANTHER" id="PTHR42928">
    <property type="entry name" value="TRICARBOXYLATE-BINDING PROTEIN"/>
    <property type="match status" value="1"/>
</dbReference>
<evidence type="ECO:0000313" key="4">
    <source>
        <dbReference type="Proteomes" id="UP001162800"/>
    </source>
</evidence>
<dbReference type="EMBL" id="CP106882">
    <property type="protein sequence ID" value="UYG53376.1"/>
    <property type="molecule type" value="Genomic_DNA"/>
</dbReference>
<protein>
    <submittedName>
        <fullName evidence="3">Tripartite tricarboxylate transporter substrate binding protein</fullName>
    </submittedName>
</protein>